<evidence type="ECO:0000256" key="1">
    <source>
        <dbReference type="ARBA" id="ARBA00001974"/>
    </source>
</evidence>
<dbReference type="PRINTS" id="PR00757">
    <property type="entry name" value="AMINEOXDASEF"/>
</dbReference>
<feature type="binding site" evidence="4">
    <location>
        <position position="211"/>
    </location>
    <ligand>
        <name>FAD</name>
        <dbReference type="ChEBI" id="CHEBI:57692"/>
    </ligand>
</feature>
<dbReference type="Gene3D" id="3.90.660.10">
    <property type="match status" value="1"/>
</dbReference>
<evidence type="ECO:0000256" key="2">
    <source>
        <dbReference type="ARBA" id="ARBA00005995"/>
    </source>
</evidence>
<evidence type="ECO:0000256" key="4">
    <source>
        <dbReference type="PIRSR" id="PIRSR601613-1"/>
    </source>
</evidence>
<evidence type="ECO:0000256" key="3">
    <source>
        <dbReference type="ARBA" id="ARBA00023002"/>
    </source>
</evidence>
<evidence type="ECO:0000313" key="7">
    <source>
        <dbReference type="Proteomes" id="UP000008190"/>
    </source>
</evidence>
<dbReference type="STRING" id="1127134.NOCYR_3073"/>
<feature type="binding site" evidence="4">
    <location>
        <position position="9"/>
    </location>
    <ligand>
        <name>FAD</name>
        <dbReference type="ChEBI" id="CHEBI:57692"/>
    </ligand>
</feature>
<dbReference type="InterPro" id="IPR001613">
    <property type="entry name" value="Flavin_amine_oxidase"/>
</dbReference>
<accession>H6RC99</accession>
<dbReference type="EMBL" id="FO082843">
    <property type="protein sequence ID" value="CCF63839.1"/>
    <property type="molecule type" value="Genomic_DNA"/>
</dbReference>
<evidence type="ECO:0000259" key="5">
    <source>
        <dbReference type="Pfam" id="PF01593"/>
    </source>
</evidence>
<dbReference type="InterPro" id="IPR050703">
    <property type="entry name" value="Flavin_MAO"/>
</dbReference>
<reference evidence="6 7" key="1">
    <citation type="journal article" date="2012" name="J. Bacteriol.">
        <title>Genome sequence of the human- and animal-pathogenic strain Nocardia cyriacigeorgica GUH-2.</title>
        <authorList>
            <person name="Zoropogui A."/>
            <person name="Pujic P."/>
            <person name="Normand P."/>
            <person name="Barbe V."/>
            <person name="Beaman B."/>
            <person name="Beaman L."/>
            <person name="Boiron P."/>
            <person name="Colinon C."/>
            <person name="Deredjian A."/>
            <person name="Graindorge A."/>
            <person name="Mangenot S."/>
            <person name="Nazaret S."/>
            <person name="Neto M."/>
            <person name="Petit S."/>
            <person name="Roche D."/>
            <person name="Vallenet D."/>
            <person name="Rodriguez-Nava V."/>
            <person name="Richard Y."/>
            <person name="Cournoyer B."/>
            <person name="Blaha D."/>
        </authorList>
    </citation>
    <scope>NUCLEOTIDE SEQUENCE [LARGE SCALE GENOMIC DNA]</scope>
    <source>
        <strain evidence="6 7">GUH-2</strain>
    </source>
</reference>
<feature type="domain" description="Amine oxidase" evidence="5">
    <location>
        <begin position="8"/>
        <end position="421"/>
    </location>
</feature>
<dbReference type="eggNOG" id="COG1231">
    <property type="taxonomic scope" value="Bacteria"/>
</dbReference>
<gene>
    <name evidence="6" type="ordered locus">NOCYR_3073</name>
</gene>
<proteinExistence type="inferred from homology"/>
<sequence length="432" mass="45805">MVVVGAGLSGLTAARTLHRRGVEVIVLEAAERVGGRAMSETTILGSRVDLGGQWIGHDHHRLTALAADFGLTPFPMHTGRFPAVVSGSRRLSPIDPSMIAAGLVLAGVEVLSRTGTPSRWNDTTVQQWLARVPGRTARRLLEVLALVSWTADLDRLSIQAMSTMIRSQGGLRNILSTGGGAQEFLLTEGVGTLVDGLAGELGARVRCGQRVTSISRGEGGVTVRTSAEEIHAAKVIVTVPAPMQRHIAFEPALPPSRTALNHNTYMGSVYKAIAIYERPFWRSRNAAEFLLLDNPGSAVFDTSPPGGPGHLCVLTSGPQARDLDHLDPAARRSAILGPLVPHIGPEVTEPADWHEKAWHRDEYAGGGYVALPEPGTTDGFSPFPSTPVGDLHWAGAETANSHPGYLDGAIESGTRAAHEVLVALNELDPAGR</sequence>
<keyword evidence="7" id="KW-1185">Reference proteome</keyword>
<dbReference type="PANTHER" id="PTHR43563:SF1">
    <property type="entry name" value="AMINE OXIDASE [FLAVIN-CONTAINING] B"/>
    <property type="match status" value="1"/>
</dbReference>
<dbReference type="GO" id="GO:0016491">
    <property type="term" value="F:oxidoreductase activity"/>
    <property type="evidence" value="ECO:0007669"/>
    <property type="project" value="UniProtKB-KW"/>
</dbReference>
<dbReference type="InterPro" id="IPR002937">
    <property type="entry name" value="Amino_oxidase"/>
</dbReference>
<dbReference type="InterPro" id="IPR036188">
    <property type="entry name" value="FAD/NAD-bd_sf"/>
</dbReference>
<dbReference type="AlphaFoldDB" id="H6RC99"/>
<name>H6RC99_NOCCG</name>
<organism evidence="6 7">
    <name type="scientific">Nocardia cyriacigeorgica (strain GUH-2)</name>
    <dbReference type="NCBI Taxonomy" id="1127134"/>
    <lineage>
        <taxon>Bacteria</taxon>
        <taxon>Bacillati</taxon>
        <taxon>Actinomycetota</taxon>
        <taxon>Actinomycetes</taxon>
        <taxon>Mycobacteriales</taxon>
        <taxon>Nocardiaceae</taxon>
        <taxon>Nocardia</taxon>
    </lineage>
</organism>
<dbReference type="Gene3D" id="1.10.405.10">
    <property type="entry name" value="Guanine Nucleotide Dissociation Inhibitor, domain 1"/>
    <property type="match status" value="1"/>
</dbReference>
<evidence type="ECO:0000313" key="6">
    <source>
        <dbReference type="EMBL" id="CCF63839.1"/>
    </source>
</evidence>
<dbReference type="PANTHER" id="PTHR43563">
    <property type="entry name" value="AMINE OXIDASE"/>
    <property type="match status" value="1"/>
</dbReference>
<dbReference type="Pfam" id="PF01593">
    <property type="entry name" value="Amino_oxidase"/>
    <property type="match status" value="1"/>
</dbReference>
<comment type="cofactor">
    <cofactor evidence="1">
        <name>FAD</name>
        <dbReference type="ChEBI" id="CHEBI:57692"/>
    </cofactor>
</comment>
<dbReference type="SUPFAM" id="SSF54373">
    <property type="entry name" value="FAD-linked reductases, C-terminal domain"/>
    <property type="match status" value="1"/>
</dbReference>
<comment type="similarity">
    <text evidence="2">Belongs to the flavin monoamine oxidase family.</text>
</comment>
<protein>
    <submittedName>
        <fullName evidence="6">Putative flavin-containing monoamine oxidase aofH</fullName>
    </submittedName>
</protein>
<feature type="binding site" evidence="4">
    <location>
        <begin position="28"/>
        <end position="29"/>
    </location>
    <ligand>
        <name>FAD</name>
        <dbReference type="ChEBI" id="CHEBI:57692"/>
    </ligand>
</feature>
<dbReference type="SUPFAM" id="SSF51905">
    <property type="entry name" value="FAD/NAD(P)-binding domain"/>
    <property type="match status" value="1"/>
</dbReference>
<dbReference type="KEGG" id="ncy:NOCYR_3073"/>
<dbReference type="HOGENOM" id="CLU_004498_0_4_11"/>
<dbReference type="Proteomes" id="UP000008190">
    <property type="component" value="Chromosome"/>
</dbReference>
<keyword evidence="3" id="KW-0560">Oxidoreductase</keyword>
<feature type="binding site" evidence="4">
    <location>
        <position position="397"/>
    </location>
    <ligand>
        <name>FAD</name>
        <dbReference type="ChEBI" id="CHEBI:57692"/>
    </ligand>
</feature>
<dbReference type="Gene3D" id="3.50.50.60">
    <property type="entry name" value="FAD/NAD(P)-binding domain"/>
    <property type="match status" value="1"/>
</dbReference>